<dbReference type="PANTHER" id="PTHR33284:SF1">
    <property type="entry name" value="RIBOSOMAL PROTEIN L25_GLN-TRNA SYNTHETASE, ANTI-CODON-BINDING DOMAIN-CONTAINING PROTEIN"/>
    <property type="match status" value="1"/>
</dbReference>
<dbReference type="Gene3D" id="2.40.240.10">
    <property type="entry name" value="Ribosomal Protein L25, Chain P"/>
    <property type="match status" value="1"/>
</dbReference>
<dbReference type="GO" id="GO:0006412">
    <property type="term" value="P:translation"/>
    <property type="evidence" value="ECO:0007669"/>
    <property type="project" value="UniProtKB-UniRule"/>
</dbReference>
<dbReference type="Pfam" id="PF01386">
    <property type="entry name" value="Ribosomal_L25p"/>
    <property type="match status" value="1"/>
</dbReference>
<name>A0A8J6N6A9_9BACT</name>
<protein>
    <recommendedName>
        <fullName evidence="5">Large ribosomal subunit protein bL25</fullName>
    </recommendedName>
    <alternativeName>
        <fullName evidence="5">General stress protein CTC</fullName>
    </alternativeName>
</protein>
<keyword evidence="2 5" id="KW-0694">RNA-binding</keyword>
<keyword evidence="1 5" id="KW-0699">rRNA-binding</keyword>
<dbReference type="InterPro" id="IPR001021">
    <property type="entry name" value="Ribosomal_bL25_long"/>
</dbReference>
<proteinExistence type="inferred from homology"/>
<dbReference type="CDD" id="cd00495">
    <property type="entry name" value="Ribosomal_L25_TL5_CTC"/>
    <property type="match status" value="1"/>
</dbReference>
<dbReference type="EMBL" id="JACNLK010000041">
    <property type="protein sequence ID" value="MBC8208473.1"/>
    <property type="molecule type" value="Genomic_DNA"/>
</dbReference>
<sequence length="184" mass="20051">MIQVEMSAEVRNVFGKGPMRRLRAAGMTPAVVYGAPGSELQAIQLDTKEFFKNLLMIQRRNAVLSINIDGVVRNVLIQDVQADPVRDTLVHADFYEIDVDKPRTFTVPLNLVGTSKGEDKGGKREIAVMQVSLNGNPLDVPDMIDVDVTEMNIGDSIEFSALNIPDNLQMVSAPTTVCVAVVAP</sequence>
<evidence type="ECO:0000256" key="5">
    <source>
        <dbReference type="HAMAP-Rule" id="MF_01334"/>
    </source>
</evidence>
<dbReference type="Gene3D" id="2.170.120.20">
    <property type="entry name" value="Ribosomal protein L25, beta domain"/>
    <property type="match status" value="1"/>
</dbReference>
<dbReference type="PANTHER" id="PTHR33284">
    <property type="entry name" value="RIBOSOMAL PROTEIN L25/GLN-TRNA SYNTHETASE, ANTI-CODON-BINDING DOMAIN-CONTAINING PROTEIN"/>
    <property type="match status" value="1"/>
</dbReference>
<dbReference type="HAMAP" id="MF_01334">
    <property type="entry name" value="Ribosomal_bL25_CTC"/>
    <property type="match status" value="1"/>
</dbReference>
<comment type="caution">
    <text evidence="8">The sequence shown here is derived from an EMBL/GenBank/DDBJ whole genome shotgun (WGS) entry which is preliminary data.</text>
</comment>
<evidence type="ECO:0000256" key="2">
    <source>
        <dbReference type="ARBA" id="ARBA00022884"/>
    </source>
</evidence>
<accession>A0A8J6N6A9</accession>
<evidence type="ECO:0000256" key="3">
    <source>
        <dbReference type="ARBA" id="ARBA00022980"/>
    </source>
</evidence>
<evidence type="ECO:0000313" key="9">
    <source>
        <dbReference type="Proteomes" id="UP000599024"/>
    </source>
</evidence>
<dbReference type="InterPro" id="IPR020930">
    <property type="entry name" value="Ribosomal_uL5_bac-type"/>
</dbReference>
<keyword evidence="3 5" id="KW-0689">Ribosomal protein</keyword>
<dbReference type="InterPro" id="IPR029751">
    <property type="entry name" value="Ribosomal_L25_dom"/>
</dbReference>
<evidence type="ECO:0000259" key="6">
    <source>
        <dbReference type="Pfam" id="PF01386"/>
    </source>
</evidence>
<feature type="domain" description="Large ribosomal subunit protein bL25 beta" evidence="7">
    <location>
        <begin position="104"/>
        <end position="184"/>
    </location>
</feature>
<comment type="subunit">
    <text evidence="5">Part of the 50S ribosomal subunit; part of the 5S rRNA/L5/L18/L25 subcomplex. Contacts the 5S rRNA. Binds to the 5S rRNA independently of L5 and L18.</text>
</comment>
<organism evidence="8 9">
    <name type="scientific">Candidatus Desulfatifera sulfidica</name>
    <dbReference type="NCBI Taxonomy" id="2841691"/>
    <lineage>
        <taxon>Bacteria</taxon>
        <taxon>Pseudomonadati</taxon>
        <taxon>Thermodesulfobacteriota</taxon>
        <taxon>Desulfobulbia</taxon>
        <taxon>Desulfobulbales</taxon>
        <taxon>Desulfobulbaceae</taxon>
        <taxon>Candidatus Desulfatifera</taxon>
    </lineage>
</organism>
<feature type="domain" description="Large ribosomal subunit protein bL25 L25" evidence="6">
    <location>
        <begin position="7"/>
        <end position="94"/>
    </location>
</feature>
<dbReference type="NCBIfam" id="TIGR00731">
    <property type="entry name" value="bL25_bact_ctc"/>
    <property type="match status" value="1"/>
</dbReference>
<dbReference type="InterPro" id="IPR011035">
    <property type="entry name" value="Ribosomal_bL25/Gln-tRNA_synth"/>
</dbReference>
<dbReference type="AlphaFoldDB" id="A0A8J6N6A9"/>
<keyword evidence="4 5" id="KW-0687">Ribonucleoprotein</keyword>
<comment type="similarity">
    <text evidence="5">Belongs to the bacterial ribosomal protein bL25 family. CTC subfamily.</text>
</comment>
<dbReference type="InterPro" id="IPR037121">
    <property type="entry name" value="Ribosomal_bL25_C"/>
</dbReference>
<evidence type="ECO:0000256" key="1">
    <source>
        <dbReference type="ARBA" id="ARBA00022730"/>
    </source>
</evidence>
<dbReference type="GO" id="GO:0003735">
    <property type="term" value="F:structural constituent of ribosome"/>
    <property type="evidence" value="ECO:0007669"/>
    <property type="project" value="InterPro"/>
</dbReference>
<comment type="function">
    <text evidence="5">This is one of the proteins that binds to the 5S RNA in the ribosome where it forms part of the central protuberance.</text>
</comment>
<evidence type="ECO:0000313" key="8">
    <source>
        <dbReference type="EMBL" id="MBC8208473.1"/>
    </source>
</evidence>
<dbReference type="Pfam" id="PF14693">
    <property type="entry name" value="Ribosomal_TL5_C"/>
    <property type="match status" value="1"/>
</dbReference>
<dbReference type="InterPro" id="IPR020056">
    <property type="entry name" value="Rbsml_bL25/Gln-tRNA_synth_N"/>
</dbReference>
<evidence type="ECO:0000259" key="7">
    <source>
        <dbReference type="Pfam" id="PF14693"/>
    </source>
</evidence>
<gene>
    <name evidence="5" type="primary">rplY</name>
    <name evidence="5" type="synonym">ctc</name>
    <name evidence="8" type="ORF">H8E79_04835</name>
</gene>
<dbReference type="SUPFAM" id="SSF50715">
    <property type="entry name" value="Ribosomal protein L25-like"/>
    <property type="match status" value="1"/>
</dbReference>
<reference evidence="8 9" key="1">
    <citation type="submission" date="2020-08" db="EMBL/GenBank/DDBJ databases">
        <title>Bridging the membrane lipid divide: bacteria of the FCB group superphylum have the potential to synthesize archaeal ether lipids.</title>
        <authorList>
            <person name="Villanueva L."/>
            <person name="Von Meijenfeldt F.A.B."/>
            <person name="Westbye A.B."/>
            <person name="Yadav S."/>
            <person name="Hopmans E.C."/>
            <person name="Dutilh B.E."/>
            <person name="Sinninghe Damste J.S."/>
        </authorList>
    </citation>
    <scope>NUCLEOTIDE SEQUENCE [LARGE SCALE GENOMIC DNA]</scope>
    <source>
        <strain evidence="8">NIOZ-UU81</strain>
    </source>
</reference>
<evidence type="ECO:0000256" key="4">
    <source>
        <dbReference type="ARBA" id="ARBA00023274"/>
    </source>
</evidence>
<dbReference type="InterPro" id="IPR020057">
    <property type="entry name" value="Ribosomal_bL25_b-dom"/>
</dbReference>
<dbReference type="GO" id="GO:0022625">
    <property type="term" value="C:cytosolic large ribosomal subunit"/>
    <property type="evidence" value="ECO:0007669"/>
    <property type="project" value="TreeGrafter"/>
</dbReference>
<dbReference type="GO" id="GO:0008097">
    <property type="term" value="F:5S rRNA binding"/>
    <property type="evidence" value="ECO:0007669"/>
    <property type="project" value="InterPro"/>
</dbReference>
<dbReference type="Proteomes" id="UP000599024">
    <property type="component" value="Unassembled WGS sequence"/>
</dbReference>